<dbReference type="SUPFAM" id="SSF63737">
    <property type="entry name" value="Leukotriene A4 hydrolase N-terminal domain"/>
    <property type="match status" value="1"/>
</dbReference>
<evidence type="ECO:0000256" key="1">
    <source>
        <dbReference type="ARBA" id="ARBA00000098"/>
    </source>
</evidence>
<dbReference type="InterPro" id="IPR014782">
    <property type="entry name" value="Peptidase_M1_dom"/>
</dbReference>
<evidence type="ECO:0000256" key="12">
    <source>
        <dbReference type="ARBA" id="ARBA00031533"/>
    </source>
</evidence>
<dbReference type="EMBL" id="SLWS01000001">
    <property type="protein sequence ID" value="TCO65257.1"/>
    <property type="molecule type" value="Genomic_DNA"/>
</dbReference>
<dbReference type="PANTHER" id="PTHR11533">
    <property type="entry name" value="PROTEASE M1 ZINC METALLOPROTEASE"/>
    <property type="match status" value="1"/>
</dbReference>
<dbReference type="RefSeq" id="WP_132111552.1">
    <property type="nucleotide sequence ID" value="NZ_SLWS01000001.1"/>
</dbReference>
<dbReference type="GO" id="GO:0016285">
    <property type="term" value="F:alanyl aminopeptidase activity"/>
    <property type="evidence" value="ECO:0007669"/>
    <property type="project" value="UniProtKB-EC"/>
</dbReference>
<evidence type="ECO:0000256" key="6">
    <source>
        <dbReference type="ARBA" id="ARBA00022670"/>
    </source>
</evidence>
<evidence type="ECO:0000256" key="11">
    <source>
        <dbReference type="ARBA" id="ARBA00029811"/>
    </source>
</evidence>
<dbReference type="AlphaFoldDB" id="A0A4R2K0R4"/>
<keyword evidence="10" id="KW-0482">Metalloprotease</keyword>
<gene>
    <name evidence="16" type="ORF">EV192_1011045</name>
</gene>
<evidence type="ECO:0000256" key="8">
    <source>
        <dbReference type="ARBA" id="ARBA00022801"/>
    </source>
</evidence>
<evidence type="ECO:0000313" key="17">
    <source>
        <dbReference type="Proteomes" id="UP000295680"/>
    </source>
</evidence>
<reference evidence="16 17" key="1">
    <citation type="submission" date="2019-03" db="EMBL/GenBank/DDBJ databases">
        <title>Genomic Encyclopedia of Type Strains, Phase IV (KMG-IV): sequencing the most valuable type-strain genomes for metagenomic binning, comparative biology and taxonomic classification.</title>
        <authorList>
            <person name="Goeker M."/>
        </authorList>
    </citation>
    <scope>NUCLEOTIDE SEQUENCE [LARGE SCALE GENOMIC DNA]</scope>
    <source>
        <strain evidence="16 17">DSM 45934</strain>
    </source>
</reference>
<evidence type="ECO:0000256" key="9">
    <source>
        <dbReference type="ARBA" id="ARBA00022833"/>
    </source>
</evidence>
<dbReference type="PRINTS" id="PR00756">
    <property type="entry name" value="ALADIPTASE"/>
</dbReference>
<feature type="chain" id="PRO_5020583979" description="Aminopeptidase N" evidence="13">
    <location>
        <begin position="28"/>
        <end position="505"/>
    </location>
</feature>
<dbReference type="Gene3D" id="1.10.390.10">
    <property type="entry name" value="Neutral Protease Domain 2"/>
    <property type="match status" value="1"/>
</dbReference>
<evidence type="ECO:0000256" key="7">
    <source>
        <dbReference type="ARBA" id="ARBA00022723"/>
    </source>
</evidence>
<dbReference type="GO" id="GO:0008237">
    <property type="term" value="F:metallopeptidase activity"/>
    <property type="evidence" value="ECO:0007669"/>
    <property type="project" value="UniProtKB-KW"/>
</dbReference>
<protein>
    <recommendedName>
        <fullName evidence="5">Aminopeptidase N</fullName>
        <ecNumber evidence="4">3.4.11.2</ecNumber>
    </recommendedName>
    <alternativeName>
        <fullName evidence="11">Alanine aminopeptidase</fullName>
    </alternativeName>
    <alternativeName>
        <fullName evidence="12">Lysyl aminopeptidase</fullName>
    </alternativeName>
</protein>
<comment type="catalytic activity">
    <reaction evidence="1">
        <text>Release of an N-terminal amino acid, Xaa-|-Yaa- from a peptide, amide or arylamide. Xaa is preferably Ala, but may be most amino acids including Pro (slow action). When a terminal hydrophobic residue is followed by a prolyl residue, the two may be released as an intact Xaa-Pro dipeptide.</text>
        <dbReference type="EC" id="3.4.11.2"/>
    </reaction>
</comment>
<dbReference type="Pfam" id="PF01433">
    <property type="entry name" value="Peptidase_M1"/>
    <property type="match status" value="1"/>
</dbReference>
<dbReference type="PANTHER" id="PTHR11533:SF297">
    <property type="entry name" value="AMINOPEPTIDASE N"/>
    <property type="match status" value="1"/>
</dbReference>
<evidence type="ECO:0000256" key="4">
    <source>
        <dbReference type="ARBA" id="ARBA00012564"/>
    </source>
</evidence>
<keyword evidence="17" id="KW-1185">Reference proteome</keyword>
<dbReference type="InterPro" id="IPR027268">
    <property type="entry name" value="Peptidase_M4/M1_CTD_sf"/>
</dbReference>
<keyword evidence="13" id="KW-0732">Signal</keyword>
<evidence type="ECO:0000313" key="16">
    <source>
        <dbReference type="EMBL" id="TCO65257.1"/>
    </source>
</evidence>
<evidence type="ECO:0000256" key="2">
    <source>
        <dbReference type="ARBA" id="ARBA00001947"/>
    </source>
</evidence>
<proteinExistence type="inferred from homology"/>
<dbReference type="InterPro" id="IPR042097">
    <property type="entry name" value="Aminopeptidase_N-like_N_sf"/>
</dbReference>
<dbReference type="EC" id="3.4.11.2" evidence="4"/>
<comment type="cofactor">
    <cofactor evidence="2">
        <name>Zn(2+)</name>
        <dbReference type="ChEBI" id="CHEBI:29105"/>
    </cofactor>
</comment>
<keyword evidence="9" id="KW-0862">Zinc</keyword>
<dbReference type="GO" id="GO:0008270">
    <property type="term" value="F:zinc ion binding"/>
    <property type="evidence" value="ECO:0007669"/>
    <property type="project" value="InterPro"/>
</dbReference>
<evidence type="ECO:0000259" key="15">
    <source>
        <dbReference type="Pfam" id="PF17900"/>
    </source>
</evidence>
<dbReference type="GO" id="GO:0006508">
    <property type="term" value="P:proteolysis"/>
    <property type="evidence" value="ECO:0007669"/>
    <property type="project" value="UniProtKB-KW"/>
</dbReference>
<keyword evidence="8" id="KW-0378">Hydrolase</keyword>
<feature type="domain" description="Peptidase M1 membrane alanine aminopeptidase" evidence="14">
    <location>
        <begin position="314"/>
        <end position="458"/>
    </location>
</feature>
<dbReference type="SUPFAM" id="SSF55486">
    <property type="entry name" value="Metalloproteases ('zincins'), catalytic domain"/>
    <property type="match status" value="1"/>
</dbReference>
<dbReference type="Pfam" id="PF17900">
    <property type="entry name" value="Peptidase_M1_N"/>
    <property type="match status" value="1"/>
</dbReference>
<feature type="signal peptide" evidence="13">
    <location>
        <begin position="1"/>
        <end position="27"/>
    </location>
</feature>
<dbReference type="Gene3D" id="2.60.40.1730">
    <property type="entry name" value="tricorn interacting facor f3 domain"/>
    <property type="match status" value="1"/>
</dbReference>
<name>A0A4R2K0R4_9PSEU</name>
<evidence type="ECO:0000259" key="14">
    <source>
        <dbReference type="Pfam" id="PF01433"/>
    </source>
</evidence>
<comment type="similarity">
    <text evidence="3">Belongs to the peptidase M1 family.</text>
</comment>
<dbReference type="InterPro" id="IPR045357">
    <property type="entry name" value="Aminopeptidase_N-like_N"/>
</dbReference>
<feature type="domain" description="Aminopeptidase N-like N-terminal" evidence="15">
    <location>
        <begin position="52"/>
        <end position="223"/>
    </location>
</feature>
<dbReference type="InterPro" id="IPR001930">
    <property type="entry name" value="Peptidase_M1"/>
</dbReference>
<evidence type="ECO:0000256" key="5">
    <source>
        <dbReference type="ARBA" id="ARBA00015611"/>
    </source>
</evidence>
<keyword evidence="7" id="KW-0479">Metal-binding</keyword>
<organism evidence="16 17">
    <name type="scientific">Actinocrispum wychmicini</name>
    <dbReference type="NCBI Taxonomy" id="1213861"/>
    <lineage>
        <taxon>Bacteria</taxon>
        <taxon>Bacillati</taxon>
        <taxon>Actinomycetota</taxon>
        <taxon>Actinomycetes</taxon>
        <taxon>Pseudonocardiales</taxon>
        <taxon>Pseudonocardiaceae</taxon>
        <taxon>Actinocrispum</taxon>
    </lineage>
</organism>
<keyword evidence="6" id="KW-0645">Protease</keyword>
<sequence length="505" mass="54353">MFLRSRLRLASSAAGLVTVLCGGVAGAAPAPGAAGVGDPYYPNAGNGGYSISHYNIRLTYNPATDLLSGNTTILATATQDLSSFDLDFLLPIKSLRVNNFLAQTRTAAVGEVVVTPQAPLVKGSNITIVVEYAGTPSTVKDATGFTAWKKTPDGALANDEPDISPWWYPGDNHPTQKATYDVSVAVPNGTSVLSNGTLVSTAPQINGWTRWNWRSTKPQASYLTYIAVGNFEIRNAVATNGQRIITAYSANLGDNADAAKASVERTGEIIEFESSVFGDYPFEAQGGVVSPGINFALENQTRPVYSNAFFRAGANTSVIAHENAHQWFGDSVSVQAWRNIWLNEGFATYAQYLWSEHEGEGTAAEVAQYYYDLRPADDPFWQFVVASPGAGNEFNNAVYQRGGITLQALRNKIGDDNFFNLLKTWTSSHKYGNGTIEQFIALAEKISGQPLFDFFQTWLFTPGKPAGGIGNPATAALSAKVAKAKPKSVDQIDLTHQILATESHH</sequence>
<comment type="caution">
    <text evidence="16">The sequence shown here is derived from an EMBL/GenBank/DDBJ whole genome shotgun (WGS) entry which is preliminary data.</text>
</comment>
<evidence type="ECO:0000256" key="3">
    <source>
        <dbReference type="ARBA" id="ARBA00010136"/>
    </source>
</evidence>
<dbReference type="Proteomes" id="UP000295680">
    <property type="component" value="Unassembled WGS sequence"/>
</dbReference>
<accession>A0A4R2K0R4</accession>
<dbReference type="CDD" id="cd09603">
    <property type="entry name" value="M1_APN_like"/>
    <property type="match status" value="1"/>
</dbReference>
<dbReference type="InterPro" id="IPR050344">
    <property type="entry name" value="Peptidase_M1_aminopeptidases"/>
</dbReference>
<evidence type="ECO:0000256" key="13">
    <source>
        <dbReference type="SAM" id="SignalP"/>
    </source>
</evidence>
<evidence type="ECO:0000256" key="10">
    <source>
        <dbReference type="ARBA" id="ARBA00023049"/>
    </source>
</evidence>
<dbReference type="OrthoDB" id="100605at2"/>